<dbReference type="EMBL" id="FQVY01000001">
    <property type="protein sequence ID" value="SHF80749.1"/>
    <property type="molecule type" value="Genomic_DNA"/>
</dbReference>
<dbReference type="SUPFAM" id="SSF53649">
    <property type="entry name" value="Alkaline phosphatase-like"/>
    <property type="match status" value="1"/>
</dbReference>
<dbReference type="Pfam" id="PF01663">
    <property type="entry name" value="Phosphodiest"/>
    <property type="match status" value="1"/>
</dbReference>
<evidence type="ECO:0000313" key="1">
    <source>
        <dbReference type="EMBL" id="MZL69640.1"/>
    </source>
</evidence>
<reference evidence="1 4" key="3">
    <citation type="journal article" date="2019" name="Nat. Med.">
        <title>A library of human gut bacterial isolates paired with longitudinal multiomics data enables mechanistic microbiome research.</title>
        <authorList>
            <person name="Poyet M."/>
            <person name="Groussin M."/>
            <person name="Gibbons S.M."/>
            <person name="Avila-Pacheco J."/>
            <person name="Jiang X."/>
            <person name="Kearney S.M."/>
            <person name="Perrotta A.R."/>
            <person name="Berdy B."/>
            <person name="Zhao S."/>
            <person name="Lieberman T.D."/>
            <person name="Swanson P.K."/>
            <person name="Smith M."/>
            <person name="Roesemann S."/>
            <person name="Alexander J.E."/>
            <person name="Rich S.A."/>
            <person name="Livny J."/>
            <person name="Vlamakis H."/>
            <person name="Clish C."/>
            <person name="Bullock K."/>
            <person name="Deik A."/>
            <person name="Scott J."/>
            <person name="Pierce K.A."/>
            <person name="Xavier R.J."/>
            <person name="Alm E.J."/>
        </authorList>
    </citation>
    <scope>NUCLEOTIDE SEQUENCE [LARGE SCALE GENOMIC DNA]</scope>
    <source>
        <strain evidence="1 4">BIOML-A2</strain>
    </source>
</reference>
<organism evidence="2 3">
    <name type="scientific">Bittarella massiliensis</name>
    <name type="common">ex Durand et al. 2017</name>
    <dbReference type="NCBI Taxonomy" id="1720313"/>
    <lineage>
        <taxon>Bacteria</taxon>
        <taxon>Bacillati</taxon>
        <taxon>Bacillota</taxon>
        <taxon>Clostridia</taxon>
        <taxon>Eubacteriales</taxon>
        <taxon>Oscillospiraceae</taxon>
        <taxon>Bittarella (ex Durand et al. 2017)</taxon>
    </lineage>
</organism>
<dbReference type="PANTHER" id="PTHR10151:SF120">
    <property type="entry name" value="BIS(5'-ADENOSYL)-TRIPHOSPHATASE"/>
    <property type="match status" value="1"/>
</dbReference>
<protein>
    <submittedName>
        <fullName evidence="1 2">Nucleotide pyrophosphatase</fullName>
    </submittedName>
</protein>
<gene>
    <name evidence="1" type="ORF">GT747_07710</name>
    <name evidence="2" type="ORF">SAMN05444424_0749</name>
</gene>
<keyword evidence="4" id="KW-1185">Reference proteome</keyword>
<dbReference type="Proteomes" id="UP000184089">
    <property type="component" value="Unassembled WGS sequence"/>
</dbReference>
<comment type="caution">
    <text evidence="2">The sequence shown here is derived from an EMBL/GenBank/DDBJ whole genome shotgun (WGS) entry which is preliminary data.</text>
</comment>
<reference evidence="2" key="2">
    <citation type="submission" date="2016-11" db="EMBL/GenBank/DDBJ databases">
        <authorList>
            <person name="Varghese N."/>
            <person name="Submissions S."/>
        </authorList>
    </citation>
    <scope>NUCLEOTIDE SEQUENCE</scope>
    <source>
        <strain evidence="2">DSM 4029</strain>
    </source>
</reference>
<dbReference type="Proteomes" id="UP000474718">
    <property type="component" value="Unassembled WGS sequence"/>
</dbReference>
<dbReference type="PANTHER" id="PTHR10151">
    <property type="entry name" value="ECTONUCLEOTIDE PYROPHOSPHATASE/PHOSPHODIESTERASE"/>
    <property type="match status" value="1"/>
</dbReference>
<dbReference type="GO" id="GO:0016787">
    <property type="term" value="F:hydrolase activity"/>
    <property type="evidence" value="ECO:0007669"/>
    <property type="project" value="UniProtKB-ARBA"/>
</dbReference>
<evidence type="ECO:0000313" key="4">
    <source>
        <dbReference type="Proteomes" id="UP000474718"/>
    </source>
</evidence>
<dbReference type="InterPro" id="IPR017850">
    <property type="entry name" value="Alkaline_phosphatase_core_sf"/>
</dbReference>
<accession>A0AAQ1MBZ3</accession>
<dbReference type="AlphaFoldDB" id="A0AAQ1MBZ3"/>
<proteinExistence type="predicted"/>
<evidence type="ECO:0000313" key="3">
    <source>
        <dbReference type="Proteomes" id="UP000184089"/>
    </source>
</evidence>
<reference evidence="3" key="1">
    <citation type="submission" date="2016-11" db="EMBL/GenBank/DDBJ databases">
        <authorList>
            <person name="Jaros S."/>
            <person name="Januszkiewicz K."/>
            <person name="Wedrychowicz H."/>
        </authorList>
    </citation>
    <scope>NUCLEOTIDE SEQUENCE [LARGE SCALE GENOMIC DNA]</scope>
    <source>
        <strain evidence="3">DSM 4029</strain>
    </source>
</reference>
<dbReference type="InterPro" id="IPR002591">
    <property type="entry name" value="Phosphodiest/P_Trfase"/>
</dbReference>
<dbReference type="Gene3D" id="3.40.720.10">
    <property type="entry name" value="Alkaline Phosphatase, subunit A"/>
    <property type="match status" value="1"/>
</dbReference>
<evidence type="ECO:0000313" key="2">
    <source>
        <dbReference type="EMBL" id="SHF80749.1"/>
    </source>
</evidence>
<dbReference type="EMBL" id="WWVX01000004">
    <property type="protein sequence ID" value="MZL69640.1"/>
    <property type="molecule type" value="Genomic_DNA"/>
</dbReference>
<dbReference type="RefSeq" id="WP_021658956.1">
    <property type="nucleotide sequence ID" value="NZ_FQVY01000001.1"/>
</dbReference>
<name>A0AAQ1MBZ3_9FIRM</name>
<sequence>MQTKETIVFPDYPNSLLGAISSVLRHYGVQDTHATLPELDQALQKGPRNVVFMIFDGLGVDMLEHNLAPDDFFRRHLRRELTSVYPSTTAAATTTYNSGLSPLEHGSLGWSLYFKEYCRCIDIFPNQDSFSGEEIAGGRANDRFLSYKTIYERIAEAGSGVHTYNLQPSFIPFREGPHTLVHADDVQTYCDTIAEICRNGQQNFIYAYWFEPDSTMHKQGCYTDGIKEMVRRFSAQVEAMCAQLEDTLLIVSADHGLRNVEPQPVYLNEIEELAECLLLPPSMDARAASLFVRPDRKADFPALFQKHLGADFLLLTREEAFARQLFGPGQPHPKSLDFVGDFVACAVGDRYLKYRTPNAPDKGHLYFGHHAGLTAPEMVIPLILCEMP</sequence>